<dbReference type="RefSeq" id="WP_078109554.1">
    <property type="nucleotide sequence ID" value="NZ_CP065424.1"/>
</dbReference>
<name>A0A8E2IAF3_9BACI</name>
<dbReference type="Gene3D" id="1.10.720.30">
    <property type="entry name" value="SAP domain"/>
    <property type="match status" value="1"/>
</dbReference>
<dbReference type="SUPFAM" id="SSF68906">
    <property type="entry name" value="SAP domain"/>
    <property type="match status" value="1"/>
</dbReference>
<dbReference type="Proteomes" id="UP000189761">
    <property type="component" value="Unassembled WGS sequence"/>
</dbReference>
<dbReference type="Pfam" id="PF02037">
    <property type="entry name" value="SAP"/>
    <property type="match status" value="1"/>
</dbReference>
<dbReference type="AlphaFoldDB" id="A0A8E2IAF3"/>
<organism evidence="2 3">
    <name type="scientific">Heyndrickxia oleronia</name>
    <dbReference type="NCBI Taxonomy" id="38875"/>
    <lineage>
        <taxon>Bacteria</taxon>
        <taxon>Bacillati</taxon>
        <taxon>Bacillota</taxon>
        <taxon>Bacilli</taxon>
        <taxon>Bacillales</taxon>
        <taxon>Bacillaceae</taxon>
        <taxon>Heyndrickxia</taxon>
    </lineage>
</organism>
<dbReference type="InterPro" id="IPR003034">
    <property type="entry name" value="SAP_dom"/>
</dbReference>
<protein>
    <recommendedName>
        <fullName evidence="1">Rho termination factor-like N-terminal domain-containing protein</fullName>
    </recommendedName>
</protein>
<dbReference type="SMART" id="SM00959">
    <property type="entry name" value="Rho_N"/>
    <property type="match status" value="1"/>
</dbReference>
<dbReference type="EMBL" id="MTLA01000050">
    <property type="protein sequence ID" value="OOP69542.1"/>
    <property type="molecule type" value="Genomic_DNA"/>
</dbReference>
<accession>A0A8E2IAF3</accession>
<keyword evidence="3" id="KW-1185">Reference proteome</keyword>
<evidence type="ECO:0000259" key="1">
    <source>
        <dbReference type="SMART" id="SM00959"/>
    </source>
</evidence>
<dbReference type="InterPro" id="IPR011112">
    <property type="entry name" value="Rho-like_N"/>
</dbReference>
<feature type="domain" description="Rho termination factor-like N-terminal" evidence="1">
    <location>
        <begin position="57"/>
        <end position="99"/>
    </location>
</feature>
<proteinExistence type="predicted"/>
<gene>
    <name evidence="2" type="ORF">BWZ43_04695</name>
</gene>
<reference evidence="2 3" key="1">
    <citation type="submission" date="2017-01" db="EMBL/GenBank/DDBJ databases">
        <title>Draft genome sequence of Bacillus oleronius.</title>
        <authorList>
            <person name="Allam M."/>
        </authorList>
    </citation>
    <scope>NUCLEOTIDE SEQUENCE [LARGE SCALE GENOMIC DNA]</scope>
    <source>
        <strain evidence="2 3">DSM 9356</strain>
    </source>
</reference>
<evidence type="ECO:0000313" key="2">
    <source>
        <dbReference type="EMBL" id="OOP69542.1"/>
    </source>
</evidence>
<dbReference type="GO" id="GO:0006353">
    <property type="term" value="P:DNA-templated transcription termination"/>
    <property type="evidence" value="ECO:0007669"/>
    <property type="project" value="InterPro"/>
</dbReference>
<dbReference type="InterPro" id="IPR036361">
    <property type="entry name" value="SAP_dom_sf"/>
</dbReference>
<sequence>MTQFKVTFNRNVKFGKNPYRKGDTVIIHEEQLNVLKDSKVITSNIEELLETPTEQKEIEEMTVPELKEYASEHNVDLTGITKKEDIQEAIQSYLEEINDENH</sequence>
<evidence type="ECO:0000313" key="3">
    <source>
        <dbReference type="Proteomes" id="UP000189761"/>
    </source>
</evidence>
<comment type="caution">
    <text evidence="2">The sequence shown here is derived from an EMBL/GenBank/DDBJ whole genome shotgun (WGS) entry which is preliminary data.</text>
</comment>